<dbReference type="PaxDb" id="55529-EKX37445"/>
<dbReference type="EMBL" id="JH993059">
    <property type="protein sequence ID" value="EKX37445.1"/>
    <property type="molecule type" value="Genomic_DNA"/>
</dbReference>
<evidence type="ECO:0000313" key="1">
    <source>
        <dbReference type="EMBL" id="EKX37445.1"/>
    </source>
</evidence>
<reference evidence="3" key="2">
    <citation type="submission" date="2012-11" db="EMBL/GenBank/DDBJ databases">
        <authorList>
            <person name="Kuo A."/>
            <person name="Curtis B.A."/>
            <person name="Tanifuji G."/>
            <person name="Burki F."/>
            <person name="Gruber A."/>
            <person name="Irimia M."/>
            <person name="Maruyama S."/>
            <person name="Arias M.C."/>
            <person name="Ball S.G."/>
            <person name="Gile G.H."/>
            <person name="Hirakawa Y."/>
            <person name="Hopkins J.F."/>
            <person name="Rensing S.A."/>
            <person name="Schmutz J."/>
            <person name="Symeonidi A."/>
            <person name="Elias M."/>
            <person name="Eveleigh R.J."/>
            <person name="Herman E.K."/>
            <person name="Klute M.J."/>
            <person name="Nakayama T."/>
            <person name="Obornik M."/>
            <person name="Reyes-Prieto A."/>
            <person name="Armbrust E.V."/>
            <person name="Aves S.J."/>
            <person name="Beiko R.G."/>
            <person name="Coutinho P."/>
            <person name="Dacks J.B."/>
            <person name="Durnford D.G."/>
            <person name="Fast N.M."/>
            <person name="Green B.R."/>
            <person name="Grisdale C."/>
            <person name="Hempe F."/>
            <person name="Henrissat B."/>
            <person name="Hoppner M.P."/>
            <person name="Ishida K.-I."/>
            <person name="Kim E."/>
            <person name="Koreny L."/>
            <person name="Kroth P.G."/>
            <person name="Liu Y."/>
            <person name="Malik S.-B."/>
            <person name="Maier U.G."/>
            <person name="McRose D."/>
            <person name="Mock T."/>
            <person name="Neilson J.A."/>
            <person name="Onodera N.T."/>
            <person name="Poole A.M."/>
            <person name="Pritham E.J."/>
            <person name="Richards T.A."/>
            <person name="Rocap G."/>
            <person name="Roy S.W."/>
            <person name="Sarai C."/>
            <person name="Schaack S."/>
            <person name="Shirato S."/>
            <person name="Slamovits C.H."/>
            <person name="Spencer D.F."/>
            <person name="Suzuki S."/>
            <person name="Worden A.Z."/>
            <person name="Zauner S."/>
            <person name="Barry K."/>
            <person name="Bell C."/>
            <person name="Bharti A.K."/>
            <person name="Crow J.A."/>
            <person name="Grimwood J."/>
            <person name="Kramer R."/>
            <person name="Lindquist E."/>
            <person name="Lucas S."/>
            <person name="Salamov A."/>
            <person name="McFadden G.I."/>
            <person name="Lane C.E."/>
            <person name="Keeling P.J."/>
            <person name="Gray M.W."/>
            <person name="Grigoriev I.V."/>
            <person name="Archibald J.M."/>
        </authorList>
    </citation>
    <scope>NUCLEOTIDE SEQUENCE</scope>
    <source>
        <strain evidence="3">CCMP2712</strain>
    </source>
</reference>
<dbReference type="RefSeq" id="XP_005824425.1">
    <property type="nucleotide sequence ID" value="XM_005824368.1"/>
</dbReference>
<dbReference type="GeneID" id="17294194"/>
<proteinExistence type="predicted"/>
<evidence type="ECO:0000313" key="2">
    <source>
        <dbReference type="EnsemblProtists" id="EKX37445"/>
    </source>
</evidence>
<gene>
    <name evidence="1" type="ORF">GUITHDRAFT_116408</name>
</gene>
<keyword evidence="3" id="KW-1185">Reference proteome</keyword>
<reference evidence="2" key="3">
    <citation type="submission" date="2015-06" db="UniProtKB">
        <authorList>
            <consortium name="EnsemblProtists"/>
        </authorList>
    </citation>
    <scope>IDENTIFICATION</scope>
</reference>
<dbReference type="KEGG" id="gtt:GUITHDRAFT_116408"/>
<accession>L1INQ4</accession>
<evidence type="ECO:0000313" key="3">
    <source>
        <dbReference type="Proteomes" id="UP000011087"/>
    </source>
</evidence>
<organism evidence="1">
    <name type="scientific">Guillardia theta (strain CCMP2712)</name>
    <name type="common">Cryptophyte</name>
    <dbReference type="NCBI Taxonomy" id="905079"/>
    <lineage>
        <taxon>Eukaryota</taxon>
        <taxon>Cryptophyceae</taxon>
        <taxon>Pyrenomonadales</taxon>
        <taxon>Geminigeraceae</taxon>
        <taxon>Guillardia</taxon>
    </lineage>
</organism>
<dbReference type="AlphaFoldDB" id="L1INQ4"/>
<sequence>MPDMCFNSVMICAACSVTAQSFETFLKGLDRKDRIGLFGHFLPCPASADWFLWTYEHWGTKWDVSDPTWERNDLSFHLKFETAWAPPIPFYEYLESADGGDWIVDAIFHSAAAEVVGRYACGSQKTWKYTFHDPNWRDRLPKKIVDEAGLDREYAEWLEWNESCRKQDQ</sequence>
<dbReference type="EnsemblProtists" id="EKX37445">
    <property type="protein sequence ID" value="EKX37445"/>
    <property type="gene ID" value="GUITHDRAFT_116408"/>
</dbReference>
<reference evidence="1 3" key="1">
    <citation type="journal article" date="2012" name="Nature">
        <title>Algal genomes reveal evolutionary mosaicism and the fate of nucleomorphs.</title>
        <authorList>
            <consortium name="DOE Joint Genome Institute"/>
            <person name="Curtis B.A."/>
            <person name="Tanifuji G."/>
            <person name="Burki F."/>
            <person name="Gruber A."/>
            <person name="Irimia M."/>
            <person name="Maruyama S."/>
            <person name="Arias M.C."/>
            <person name="Ball S.G."/>
            <person name="Gile G.H."/>
            <person name="Hirakawa Y."/>
            <person name="Hopkins J.F."/>
            <person name="Kuo A."/>
            <person name="Rensing S.A."/>
            <person name="Schmutz J."/>
            <person name="Symeonidi A."/>
            <person name="Elias M."/>
            <person name="Eveleigh R.J."/>
            <person name="Herman E.K."/>
            <person name="Klute M.J."/>
            <person name="Nakayama T."/>
            <person name="Obornik M."/>
            <person name="Reyes-Prieto A."/>
            <person name="Armbrust E.V."/>
            <person name="Aves S.J."/>
            <person name="Beiko R.G."/>
            <person name="Coutinho P."/>
            <person name="Dacks J.B."/>
            <person name="Durnford D.G."/>
            <person name="Fast N.M."/>
            <person name="Green B.R."/>
            <person name="Grisdale C.J."/>
            <person name="Hempel F."/>
            <person name="Henrissat B."/>
            <person name="Hoppner M.P."/>
            <person name="Ishida K."/>
            <person name="Kim E."/>
            <person name="Koreny L."/>
            <person name="Kroth P.G."/>
            <person name="Liu Y."/>
            <person name="Malik S.B."/>
            <person name="Maier U.G."/>
            <person name="McRose D."/>
            <person name="Mock T."/>
            <person name="Neilson J.A."/>
            <person name="Onodera N.T."/>
            <person name="Poole A.M."/>
            <person name="Pritham E.J."/>
            <person name="Richards T.A."/>
            <person name="Rocap G."/>
            <person name="Roy S.W."/>
            <person name="Sarai C."/>
            <person name="Schaack S."/>
            <person name="Shirato S."/>
            <person name="Slamovits C.H."/>
            <person name="Spencer D.F."/>
            <person name="Suzuki S."/>
            <person name="Worden A.Z."/>
            <person name="Zauner S."/>
            <person name="Barry K."/>
            <person name="Bell C."/>
            <person name="Bharti A.K."/>
            <person name="Crow J.A."/>
            <person name="Grimwood J."/>
            <person name="Kramer R."/>
            <person name="Lindquist E."/>
            <person name="Lucas S."/>
            <person name="Salamov A."/>
            <person name="McFadden G.I."/>
            <person name="Lane C.E."/>
            <person name="Keeling P.J."/>
            <person name="Gray M.W."/>
            <person name="Grigoriev I.V."/>
            <person name="Archibald J.M."/>
        </authorList>
    </citation>
    <scope>NUCLEOTIDE SEQUENCE</scope>
    <source>
        <strain evidence="1 3">CCMP2712</strain>
    </source>
</reference>
<dbReference type="HOGENOM" id="CLU_1622135_0_0_1"/>
<name>L1INQ4_GUITC</name>
<evidence type="ECO:0008006" key="4">
    <source>
        <dbReference type="Google" id="ProtNLM"/>
    </source>
</evidence>
<dbReference type="Proteomes" id="UP000011087">
    <property type="component" value="Unassembled WGS sequence"/>
</dbReference>
<protein>
    <recommendedName>
        <fullName evidence="4">YubB ferredoxin-like domain-containing protein</fullName>
    </recommendedName>
</protein>